<dbReference type="EMBL" id="CP040463">
    <property type="protein sequence ID" value="QCT94176.1"/>
    <property type="molecule type" value="Genomic_DNA"/>
</dbReference>
<evidence type="ECO:0000313" key="2">
    <source>
        <dbReference type="Proteomes" id="UP000306825"/>
    </source>
</evidence>
<dbReference type="RefSeq" id="WP_138323051.1">
    <property type="nucleotide sequence ID" value="NZ_CP040463.1"/>
</dbReference>
<evidence type="ECO:0000313" key="1">
    <source>
        <dbReference type="EMBL" id="QCT94176.1"/>
    </source>
</evidence>
<reference evidence="1 2" key="1">
    <citation type="submission" date="2019-05" db="EMBL/GenBank/DDBJ databases">
        <title>A comparative analysis of the Nautiliaceae.</title>
        <authorList>
            <person name="Grosche A."/>
            <person name="Smedile F."/>
            <person name="Vetriani C."/>
        </authorList>
    </citation>
    <scope>NUCLEOTIDE SEQUENCE [LARGE SCALE GENOMIC DNA]</scope>
    <source>
        <strain evidence="1 2">TB-2</strain>
    </source>
</reference>
<dbReference type="Proteomes" id="UP000306825">
    <property type="component" value="Chromosome"/>
</dbReference>
<accession>A0ABX5VBF6</accession>
<proteinExistence type="predicted"/>
<name>A0ABX5VBF6_9BACT</name>
<protein>
    <recommendedName>
        <fullName evidence="3">PAS domain-containing protein</fullName>
    </recommendedName>
</protein>
<gene>
    <name evidence="1" type="ORF">FE773_02990</name>
</gene>
<organism evidence="1 2">
    <name type="scientific">Caminibacter mediatlanticus TB-2</name>
    <dbReference type="NCBI Taxonomy" id="391592"/>
    <lineage>
        <taxon>Bacteria</taxon>
        <taxon>Pseudomonadati</taxon>
        <taxon>Campylobacterota</taxon>
        <taxon>Epsilonproteobacteria</taxon>
        <taxon>Nautiliales</taxon>
        <taxon>Nautiliaceae</taxon>
        <taxon>Caminibacter</taxon>
    </lineage>
</organism>
<keyword evidence="2" id="KW-1185">Reference proteome</keyword>
<evidence type="ECO:0008006" key="3">
    <source>
        <dbReference type="Google" id="ProtNLM"/>
    </source>
</evidence>
<sequence>MFNKLIEYDINPLIIFNEKGEVVYCNQEAEIFLSSQNIKEIFDFAITNAPKTGIKTKFEKIKFNNIEFNGYSILIDEKLAIRFFIDTTPTNYSLSNLEKIDIAMLIDFVCDIFTLKGNFNIKKYYDPTIPEFYSDKNEIIRLLKNLITANSYVTTKVIIGESIIIDNKKYPLIEITIENFNDININSTTYEIKKQDNKISIKIPLIQGVE</sequence>